<gene>
    <name evidence="4" type="ORF">CC80DRAFT_377461</name>
</gene>
<dbReference type="CDD" id="cd04301">
    <property type="entry name" value="NAT_SF"/>
    <property type="match status" value="1"/>
</dbReference>
<accession>A0A6A5UDP2</accession>
<dbReference type="PANTHER" id="PTHR42919">
    <property type="entry name" value="N-ALPHA-ACETYLTRANSFERASE"/>
    <property type="match status" value="1"/>
</dbReference>
<dbReference type="AlphaFoldDB" id="A0A6A5UDP2"/>
<dbReference type="OrthoDB" id="47374at2759"/>
<feature type="domain" description="N-acetyltransferase" evidence="3">
    <location>
        <begin position="10"/>
        <end position="173"/>
    </location>
</feature>
<evidence type="ECO:0000313" key="4">
    <source>
        <dbReference type="EMBL" id="KAF1963025.1"/>
    </source>
</evidence>
<dbReference type="EMBL" id="ML976978">
    <property type="protein sequence ID" value="KAF1963025.1"/>
    <property type="molecule type" value="Genomic_DNA"/>
</dbReference>
<keyword evidence="5" id="KW-1185">Reference proteome</keyword>
<feature type="non-terminal residue" evidence="4">
    <location>
        <position position="180"/>
    </location>
</feature>
<protein>
    <submittedName>
        <fullName evidence="4">Acyl-CoA N-acyltransferase</fullName>
    </submittedName>
</protein>
<sequence length="180" mass="20150">FSLPPLPSNCELVPLAEDLMPAFKRLNALTLPVPYPAAFYTESMQEPHHGITLIAIWRTTPLRSETTSTIENPRRVVGAIRCRVLESDMLYISTIGLLAPYRSHGIASHLLYNVIAKAAKKHNVTRVTAHVWEANEEGLEWYAKRGFEVIGRKDNYYSKLKPSGALLVVKNIRVADLLAS</sequence>
<dbReference type="InterPro" id="IPR051556">
    <property type="entry name" value="N-term/lysine_N-AcTrnsfr"/>
</dbReference>
<feature type="non-terminal residue" evidence="4">
    <location>
        <position position="1"/>
    </location>
</feature>
<evidence type="ECO:0000256" key="1">
    <source>
        <dbReference type="ARBA" id="ARBA00022679"/>
    </source>
</evidence>
<dbReference type="InterPro" id="IPR016181">
    <property type="entry name" value="Acyl_CoA_acyltransferase"/>
</dbReference>
<dbReference type="Proteomes" id="UP000800035">
    <property type="component" value="Unassembled WGS sequence"/>
</dbReference>
<dbReference type="GO" id="GO:0031415">
    <property type="term" value="C:NatA complex"/>
    <property type="evidence" value="ECO:0007669"/>
    <property type="project" value="TreeGrafter"/>
</dbReference>
<dbReference type="GO" id="GO:0016747">
    <property type="term" value="F:acyltransferase activity, transferring groups other than amino-acyl groups"/>
    <property type="evidence" value="ECO:0007669"/>
    <property type="project" value="InterPro"/>
</dbReference>
<dbReference type="InterPro" id="IPR000182">
    <property type="entry name" value="GNAT_dom"/>
</dbReference>
<keyword evidence="1 4" id="KW-0808">Transferase</keyword>
<proteinExistence type="predicted"/>
<organism evidence="4 5">
    <name type="scientific">Byssothecium circinans</name>
    <dbReference type="NCBI Taxonomy" id="147558"/>
    <lineage>
        <taxon>Eukaryota</taxon>
        <taxon>Fungi</taxon>
        <taxon>Dikarya</taxon>
        <taxon>Ascomycota</taxon>
        <taxon>Pezizomycotina</taxon>
        <taxon>Dothideomycetes</taxon>
        <taxon>Pleosporomycetidae</taxon>
        <taxon>Pleosporales</taxon>
        <taxon>Massarineae</taxon>
        <taxon>Massarinaceae</taxon>
        <taxon>Byssothecium</taxon>
    </lineage>
</organism>
<evidence type="ECO:0000256" key="2">
    <source>
        <dbReference type="ARBA" id="ARBA00023315"/>
    </source>
</evidence>
<dbReference type="Gene3D" id="3.40.630.30">
    <property type="match status" value="1"/>
</dbReference>
<dbReference type="Pfam" id="PF00583">
    <property type="entry name" value="Acetyltransf_1"/>
    <property type="match status" value="1"/>
</dbReference>
<dbReference type="PROSITE" id="PS51186">
    <property type="entry name" value="GNAT"/>
    <property type="match status" value="1"/>
</dbReference>
<dbReference type="GO" id="GO:0007064">
    <property type="term" value="P:mitotic sister chromatid cohesion"/>
    <property type="evidence" value="ECO:0007669"/>
    <property type="project" value="TreeGrafter"/>
</dbReference>
<dbReference type="PANTHER" id="PTHR42919:SF8">
    <property type="entry name" value="N-ALPHA-ACETYLTRANSFERASE 50"/>
    <property type="match status" value="1"/>
</dbReference>
<evidence type="ECO:0000313" key="5">
    <source>
        <dbReference type="Proteomes" id="UP000800035"/>
    </source>
</evidence>
<keyword evidence="2 4" id="KW-0012">Acyltransferase</keyword>
<evidence type="ECO:0000259" key="3">
    <source>
        <dbReference type="PROSITE" id="PS51186"/>
    </source>
</evidence>
<name>A0A6A5UDP2_9PLEO</name>
<dbReference type="SUPFAM" id="SSF55729">
    <property type="entry name" value="Acyl-CoA N-acyltransferases (Nat)"/>
    <property type="match status" value="1"/>
</dbReference>
<reference evidence="4" key="1">
    <citation type="journal article" date="2020" name="Stud. Mycol.">
        <title>101 Dothideomycetes genomes: a test case for predicting lifestyles and emergence of pathogens.</title>
        <authorList>
            <person name="Haridas S."/>
            <person name="Albert R."/>
            <person name="Binder M."/>
            <person name="Bloem J."/>
            <person name="Labutti K."/>
            <person name="Salamov A."/>
            <person name="Andreopoulos B."/>
            <person name="Baker S."/>
            <person name="Barry K."/>
            <person name="Bills G."/>
            <person name="Bluhm B."/>
            <person name="Cannon C."/>
            <person name="Castanera R."/>
            <person name="Culley D."/>
            <person name="Daum C."/>
            <person name="Ezra D."/>
            <person name="Gonzalez J."/>
            <person name="Henrissat B."/>
            <person name="Kuo A."/>
            <person name="Liang C."/>
            <person name="Lipzen A."/>
            <person name="Lutzoni F."/>
            <person name="Magnuson J."/>
            <person name="Mondo S."/>
            <person name="Nolan M."/>
            <person name="Ohm R."/>
            <person name="Pangilinan J."/>
            <person name="Park H.-J."/>
            <person name="Ramirez L."/>
            <person name="Alfaro M."/>
            <person name="Sun H."/>
            <person name="Tritt A."/>
            <person name="Yoshinaga Y."/>
            <person name="Zwiers L.-H."/>
            <person name="Turgeon B."/>
            <person name="Goodwin S."/>
            <person name="Spatafora J."/>
            <person name="Crous P."/>
            <person name="Grigoriev I."/>
        </authorList>
    </citation>
    <scope>NUCLEOTIDE SEQUENCE</scope>
    <source>
        <strain evidence="4">CBS 675.92</strain>
    </source>
</reference>